<evidence type="ECO:0000256" key="4">
    <source>
        <dbReference type="ARBA" id="ARBA00022695"/>
    </source>
</evidence>
<evidence type="ECO:0000256" key="3">
    <source>
        <dbReference type="ARBA" id="ARBA00022679"/>
    </source>
</evidence>
<evidence type="ECO:0000256" key="8">
    <source>
        <dbReference type="ARBA" id="ARBA00023163"/>
    </source>
</evidence>
<dbReference type="EMBL" id="CP019697">
    <property type="protein sequence ID" value="AQS52101.1"/>
    <property type="molecule type" value="Genomic_DNA"/>
</dbReference>
<dbReference type="InterPro" id="IPR007046">
    <property type="entry name" value="RNA_pol_sigma_54_core-bd"/>
</dbReference>
<feature type="domain" description="RNA polymerase sigma factor 54 core-binding" evidence="11">
    <location>
        <begin position="85"/>
        <end position="276"/>
    </location>
</feature>
<dbReference type="Pfam" id="PF00309">
    <property type="entry name" value="Sigma54_AID"/>
    <property type="match status" value="1"/>
</dbReference>
<dbReference type="PRINTS" id="PR00045">
    <property type="entry name" value="SIGMA54FCT"/>
</dbReference>
<evidence type="ECO:0000256" key="7">
    <source>
        <dbReference type="ARBA" id="ARBA00023125"/>
    </source>
</evidence>
<dbReference type="Proteomes" id="UP000189369">
    <property type="component" value="Chromosome"/>
</dbReference>
<evidence type="ECO:0000259" key="11">
    <source>
        <dbReference type="Pfam" id="PF04963"/>
    </source>
</evidence>
<evidence type="ECO:0000259" key="10">
    <source>
        <dbReference type="Pfam" id="PF04552"/>
    </source>
</evidence>
<dbReference type="GO" id="GO:0003677">
    <property type="term" value="F:DNA binding"/>
    <property type="evidence" value="ECO:0007669"/>
    <property type="project" value="UniProtKB-KW"/>
</dbReference>
<dbReference type="STRING" id="643674.PAEH1_12195"/>
<dbReference type="GO" id="GO:0016779">
    <property type="term" value="F:nucleotidyltransferase activity"/>
    <property type="evidence" value="ECO:0007669"/>
    <property type="project" value="UniProtKB-KW"/>
</dbReference>
<dbReference type="Gene3D" id="1.10.10.60">
    <property type="entry name" value="Homeodomain-like"/>
    <property type="match status" value="1"/>
</dbReference>
<dbReference type="NCBIfam" id="TIGR02395">
    <property type="entry name" value="rpoN_sigma"/>
    <property type="match status" value="1"/>
</dbReference>
<dbReference type="Gene3D" id="1.10.10.1330">
    <property type="entry name" value="RNA polymerase sigma-54 factor, core-binding domain"/>
    <property type="match status" value="1"/>
</dbReference>
<keyword evidence="2 9" id="KW-0240">DNA-directed RNA polymerase</keyword>
<feature type="domain" description="RNA polymerase sigma factor 54 DNA-binding" evidence="10">
    <location>
        <begin position="291"/>
        <end position="447"/>
    </location>
</feature>
<keyword evidence="3 9" id="KW-0808">Transferase</keyword>
<dbReference type="InterPro" id="IPR038709">
    <property type="entry name" value="RpoN_core-bd_sf"/>
</dbReference>
<proteinExistence type="inferred from homology"/>
<dbReference type="OrthoDB" id="9814402at2"/>
<dbReference type="Pfam" id="PF04963">
    <property type="entry name" value="Sigma54_CBD"/>
    <property type="match status" value="1"/>
</dbReference>
<evidence type="ECO:0000256" key="5">
    <source>
        <dbReference type="ARBA" id="ARBA00023015"/>
    </source>
</evidence>
<evidence type="ECO:0000256" key="1">
    <source>
        <dbReference type="ARBA" id="ARBA00008798"/>
    </source>
</evidence>
<dbReference type="GO" id="GO:0006352">
    <property type="term" value="P:DNA-templated transcription initiation"/>
    <property type="evidence" value="ECO:0007669"/>
    <property type="project" value="InterPro"/>
</dbReference>
<sequence>MTLTLQHRLQTQQQLSPRLQQSNQILQLAAPAFQHLLRSHLDHNPFLHEADEEETEEIHIQDAVATHAESYPSVSVPDDLDPLANIEQTEDLQSHLLKLLATTRPDARQYSLCAFIIDALDENGYLRKSFTDLLPDYIDEPISVMEWEAALERVQRMAPTGVAARNMQECLRLQVNADIDEHSPLYKPLLQLIDSGLKLLAEGHYERLLKLLRVDETTLKACCAYLRQLDPKPGRQFSATTHQHLVPDVFIYRQNNEWHIVPNFNAFPKLTINKNYEQLLKENKPDKDHPLHQEWQQAQWLIESVEKRHHTVCEVTRIILERQRLFFDYGDEAIRPLLISDIAAELNLHESTISRATSNKYMSTPNGVFSFRHFFSRDLGMSFGGSCSTRMVKAKIKQYIEQESADAPLSDVQIHQRLTREEINIAKRTVTKYRQQLAIPSSRERRQPALL</sequence>
<dbReference type="InterPro" id="IPR000394">
    <property type="entry name" value="RNA_pol_sigma_54"/>
</dbReference>
<evidence type="ECO:0000256" key="2">
    <source>
        <dbReference type="ARBA" id="ARBA00022478"/>
    </source>
</evidence>
<evidence type="ECO:0000313" key="12">
    <source>
        <dbReference type="EMBL" id="AQS52101.1"/>
    </source>
</evidence>
<name>A0A1U9K240_9BURK</name>
<gene>
    <name evidence="12" type="ORF">PAEH1_12195</name>
</gene>
<keyword evidence="7 9" id="KW-0238">DNA-binding</keyword>
<dbReference type="AlphaFoldDB" id="A0A1U9K240"/>
<keyword evidence="8 9" id="KW-0804">Transcription</keyword>
<dbReference type="KEGG" id="phn:PAEH1_12195"/>
<keyword evidence="6 9" id="KW-0731">Sigma factor</keyword>
<evidence type="ECO:0000256" key="9">
    <source>
        <dbReference type="PIRNR" id="PIRNR000774"/>
    </source>
</evidence>
<comment type="similarity">
    <text evidence="1 9">Belongs to the sigma-54 factor family.</text>
</comment>
<dbReference type="PROSITE" id="PS50044">
    <property type="entry name" value="SIGMA54_3"/>
    <property type="match status" value="1"/>
</dbReference>
<organism evidence="12 13">
    <name type="scientific">Paenalcaligenes hominis</name>
    <dbReference type="NCBI Taxonomy" id="643674"/>
    <lineage>
        <taxon>Bacteria</taxon>
        <taxon>Pseudomonadati</taxon>
        <taxon>Pseudomonadota</taxon>
        <taxon>Betaproteobacteria</taxon>
        <taxon>Burkholderiales</taxon>
        <taxon>Alcaligenaceae</taxon>
        <taxon>Paenalcaligenes</taxon>
    </lineage>
</organism>
<dbReference type="PIRSF" id="PIRSF000774">
    <property type="entry name" value="RpoN"/>
    <property type="match status" value="1"/>
</dbReference>
<dbReference type="Pfam" id="PF04552">
    <property type="entry name" value="Sigma54_DBD"/>
    <property type="match status" value="1"/>
</dbReference>
<dbReference type="GO" id="GO:0016987">
    <property type="term" value="F:sigma factor activity"/>
    <property type="evidence" value="ECO:0007669"/>
    <property type="project" value="UniProtKB-KW"/>
</dbReference>
<keyword evidence="5 9" id="KW-0805">Transcription regulation</keyword>
<keyword evidence="4 9" id="KW-0548">Nucleotidyltransferase</keyword>
<dbReference type="GO" id="GO:0001216">
    <property type="term" value="F:DNA-binding transcription activator activity"/>
    <property type="evidence" value="ECO:0007669"/>
    <property type="project" value="InterPro"/>
</dbReference>
<accession>A0A1U9K240</accession>
<protein>
    <recommendedName>
        <fullName evidence="9">RNA polymerase sigma-54 factor</fullName>
    </recommendedName>
</protein>
<dbReference type="PANTHER" id="PTHR32248">
    <property type="entry name" value="RNA POLYMERASE SIGMA-54 FACTOR"/>
    <property type="match status" value="1"/>
</dbReference>
<dbReference type="InterPro" id="IPR007634">
    <property type="entry name" value="RNA_pol_sigma_54_DNA-bd"/>
</dbReference>
<dbReference type="PROSITE" id="PS00717">
    <property type="entry name" value="SIGMA54_1"/>
    <property type="match status" value="1"/>
</dbReference>
<evidence type="ECO:0000256" key="6">
    <source>
        <dbReference type="ARBA" id="ARBA00023082"/>
    </source>
</evidence>
<comment type="function">
    <text evidence="9">Sigma factors are initiation factors that promote the attachment of RNA polymerase to specific initiation sites and are then released.</text>
</comment>
<dbReference type="GO" id="GO:0000428">
    <property type="term" value="C:DNA-directed RNA polymerase complex"/>
    <property type="evidence" value="ECO:0007669"/>
    <property type="project" value="UniProtKB-KW"/>
</dbReference>
<evidence type="ECO:0000313" key="13">
    <source>
        <dbReference type="Proteomes" id="UP000189369"/>
    </source>
</evidence>
<dbReference type="PANTHER" id="PTHR32248:SF4">
    <property type="entry name" value="RNA POLYMERASE SIGMA-54 FACTOR"/>
    <property type="match status" value="1"/>
</dbReference>
<reference evidence="12 13" key="1">
    <citation type="submission" date="2017-01" db="EMBL/GenBank/DDBJ databases">
        <title>Complete Genome Sequence of Paenalcaligenes hominis, Isolated from a paraplegic Patient with neurogenic bladder.</title>
        <authorList>
            <person name="Mukhopadhyay R."/>
            <person name="Joaquin J."/>
            <person name="Hogue R."/>
            <person name="Kilaru A."/>
            <person name="Jospin G."/>
            <person name="Mars K."/>
            <person name="Eisen J.A."/>
            <person name="Chaturvedi V."/>
        </authorList>
    </citation>
    <scope>NUCLEOTIDE SEQUENCE [LARGE SCALE GENOMIC DNA]</scope>
    <source>
        <strain evidence="12 13">15S00501</strain>
    </source>
</reference>